<keyword evidence="8 9" id="KW-0238">DNA-binding</keyword>
<dbReference type="InterPro" id="IPR042174">
    <property type="entry name" value="RecF_2"/>
</dbReference>
<dbReference type="PANTHER" id="PTHR32182">
    <property type="entry name" value="DNA REPLICATION AND REPAIR PROTEIN RECF"/>
    <property type="match status" value="1"/>
</dbReference>
<accession>A0AAX0WYS0</accession>
<keyword evidence="13" id="KW-1185">Reference proteome</keyword>
<dbReference type="HAMAP" id="MF_00365">
    <property type="entry name" value="RecF"/>
    <property type="match status" value="1"/>
</dbReference>
<evidence type="ECO:0000256" key="5">
    <source>
        <dbReference type="ARBA" id="ARBA00022705"/>
    </source>
</evidence>
<dbReference type="EMBL" id="NBTX02000004">
    <property type="protein sequence ID" value="PNL63320.1"/>
    <property type="molecule type" value="Genomic_DNA"/>
</dbReference>
<dbReference type="SUPFAM" id="SSF52540">
    <property type="entry name" value="P-loop containing nucleoside triphosphate hydrolases"/>
    <property type="match status" value="1"/>
</dbReference>
<dbReference type="Proteomes" id="UP000192511">
    <property type="component" value="Unassembled WGS sequence"/>
</dbReference>
<dbReference type="GO" id="GO:0006302">
    <property type="term" value="P:double-strand break repair"/>
    <property type="evidence" value="ECO:0007669"/>
    <property type="project" value="TreeGrafter"/>
</dbReference>
<dbReference type="InterPro" id="IPR003395">
    <property type="entry name" value="RecF/RecN/SMC_N"/>
</dbReference>
<dbReference type="AlphaFoldDB" id="A0AAX0WYS0"/>
<keyword evidence="4 9" id="KW-0963">Cytoplasm</keyword>
<feature type="binding site" evidence="9">
    <location>
        <begin position="30"/>
        <end position="37"/>
    </location>
    <ligand>
        <name>ATP</name>
        <dbReference type="ChEBI" id="CHEBI:30616"/>
    </ligand>
</feature>
<keyword evidence="7 9" id="KW-0067">ATP-binding</keyword>
<dbReference type="GO" id="GO:0005737">
    <property type="term" value="C:cytoplasm"/>
    <property type="evidence" value="ECO:0007669"/>
    <property type="project" value="UniProtKB-SubCell"/>
</dbReference>
<dbReference type="Gene3D" id="1.20.1050.90">
    <property type="entry name" value="RecF/RecN/SMC, N-terminal domain"/>
    <property type="match status" value="1"/>
</dbReference>
<dbReference type="GO" id="GO:0006260">
    <property type="term" value="P:DNA replication"/>
    <property type="evidence" value="ECO:0007669"/>
    <property type="project" value="UniProtKB-UniRule"/>
</dbReference>
<dbReference type="GeneID" id="98064328"/>
<comment type="similarity">
    <text evidence="2 9 10">Belongs to the RecF family.</text>
</comment>
<feature type="domain" description="RecF/RecN/SMC N-terminal" evidence="11">
    <location>
        <begin position="3"/>
        <end position="330"/>
    </location>
</feature>
<gene>
    <name evidence="9" type="primary">recF</name>
    <name evidence="12" type="ORF">A6J39_020145</name>
</gene>
<dbReference type="RefSeq" id="WP_019232684.1">
    <property type="nucleotide sequence ID" value="NZ_CAAAHR010000006.1"/>
</dbReference>
<dbReference type="PROSITE" id="PS00618">
    <property type="entry name" value="RECF_2"/>
    <property type="match status" value="1"/>
</dbReference>
<keyword evidence="5 9" id="KW-0235">DNA replication</keyword>
<dbReference type="GO" id="GO:0009432">
    <property type="term" value="P:SOS response"/>
    <property type="evidence" value="ECO:0007669"/>
    <property type="project" value="UniProtKB-UniRule"/>
</dbReference>
<dbReference type="Pfam" id="PF02463">
    <property type="entry name" value="SMC_N"/>
    <property type="match status" value="1"/>
</dbReference>
<comment type="subcellular location">
    <subcellularLocation>
        <location evidence="1 9 10">Cytoplasm</location>
    </subcellularLocation>
</comment>
<comment type="function">
    <text evidence="9 10">The RecF protein is involved in DNA metabolism; it is required for DNA replication and normal SOS inducibility. RecF binds preferentially to single-stranded, linear DNA. It also seems to bind ATP.</text>
</comment>
<evidence type="ECO:0000256" key="7">
    <source>
        <dbReference type="ARBA" id="ARBA00022840"/>
    </source>
</evidence>
<evidence type="ECO:0000313" key="13">
    <source>
        <dbReference type="Proteomes" id="UP000192511"/>
    </source>
</evidence>
<evidence type="ECO:0000256" key="10">
    <source>
        <dbReference type="RuleBase" id="RU000578"/>
    </source>
</evidence>
<dbReference type="Gene3D" id="3.40.50.300">
    <property type="entry name" value="P-loop containing nucleotide triphosphate hydrolases"/>
    <property type="match status" value="1"/>
</dbReference>
<evidence type="ECO:0000256" key="6">
    <source>
        <dbReference type="ARBA" id="ARBA00022741"/>
    </source>
</evidence>
<evidence type="ECO:0000256" key="3">
    <source>
        <dbReference type="ARBA" id="ARBA00020170"/>
    </source>
</evidence>
<sequence>MILSELKIHHVRNISSVHLDLSPRFNFVFGPNGSGKTSILEGLYLLSCGHSFRSREISPIITYDQPSLTVFARSQQQETISIQKSYSEPTQIKLNNQFCSTTSQLAYALPCQIFYADIFQIIDAGPSERRSLLDWGLFHVKHNYHSIWKEYRRVLKQRNALLKQHAPHIHFIPWDKQLSQLASELNLLREEYFNQWEQAFIHVLSELSPLDCKITYYKGWDKKNSGKDLEQILAESFSSDIHKSYTQFGAHQADIIIEINQNKAKQVLSRGQQKIILISLRLAQANLLQQDCLYLIDDLPAELDEDHQIKLMEYLAKRKGQYVITSTTPPSLLITALSSQEHSIYQINKGILNQRECFT</sequence>
<protein>
    <recommendedName>
        <fullName evidence="3 9">DNA replication and repair protein RecF</fullName>
    </recommendedName>
</protein>
<evidence type="ECO:0000259" key="11">
    <source>
        <dbReference type="Pfam" id="PF02463"/>
    </source>
</evidence>
<evidence type="ECO:0000256" key="9">
    <source>
        <dbReference type="HAMAP-Rule" id="MF_00365"/>
    </source>
</evidence>
<dbReference type="GO" id="GO:0003697">
    <property type="term" value="F:single-stranded DNA binding"/>
    <property type="evidence" value="ECO:0007669"/>
    <property type="project" value="UniProtKB-UniRule"/>
</dbReference>
<dbReference type="PANTHER" id="PTHR32182:SF0">
    <property type="entry name" value="DNA REPLICATION AND REPAIR PROTEIN RECF"/>
    <property type="match status" value="1"/>
</dbReference>
<evidence type="ECO:0000256" key="4">
    <source>
        <dbReference type="ARBA" id="ARBA00022490"/>
    </source>
</evidence>
<organism evidence="12 13">
    <name type="scientific">Legionella anisa</name>
    <dbReference type="NCBI Taxonomy" id="28082"/>
    <lineage>
        <taxon>Bacteria</taxon>
        <taxon>Pseudomonadati</taxon>
        <taxon>Pseudomonadota</taxon>
        <taxon>Gammaproteobacteria</taxon>
        <taxon>Legionellales</taxon>
        <taxon>Legionellaceae</taxon>
        <taxon>Legionella</taxon>
    </lineage>
</organism>
<dbReference type="InterPro" id="IPR001238">
    <property type="entry name" value="DNA-binding_RecF"/>
</dbReference>
<dbReference type="InterPro" id="IPR018078">
    <property type="entry name" value="DNA-binding_RecF_CS"/>
</dbReference>
<evidence type="ECO:0000256" key="1">
    <source>
        <dbReference type="ARBA" id="ARBA00004496"/>
    </source>
</evidence>
<name>A0AAX0WYS0_9GAMM</name>
<dbReference type="GO" id="GO:0000731">
    <property type="term" value="P:DNA synthesis involved in DNA repair"/>
    <property type="evidence" value="ECO:0007669"/>
    <property type="project" value="TreeGrafter"/>
</dbReference>
<dbReference type="NCBIfam" id="TIGR00611">
    <property type="entry name" value="recf"/>
    <property type="match status" value="1"/>
</dbReference>
<proteinExistence type="inferred from homology"/>
<dbReference type="GO" id="GO:0005524">
    <property type="term" value="F:ATP binding"/>
    <property type="evidence" value="ECO:0007669"/>
    <property type="project" value="UniProtKB-UniRule"/>
</dbReference>
<evidence type="ECO:0000256" key="8">
    <source>
        <dbReference type="ARBA" id="ARBA00023125"/>
    </source>
</evidence>
<keyword evidence="9 10" id="KW-0234">DNA repair</keyword>
<comment type="caution">
    <text evidence="12">The sequence shown here is derived from an EMBL/GenBank/DDBJ whole genome shotgun (WGS) entry which is preliminary data.</text>
</comment>
<evidence type="ECO:0000313" key="12">
    <source>
        <dbReference type="EMBL" id="PNL63320.1"/>
    </source>
</evidence>
<reference evidence="12" key="1">
    <citation type="submission" date="2017-12" db="EMBL/GenBank/DDBJ databases">
        <title>FDA dAtabase for Regulatory Grade micrObial Sequences (FDA-ARGOS): Supporting development and validation of Infectious Disease Dx tests.</title>
        <authorList>
            <person name="Kerrigan L."/>
            <person name="Tallon L.J."/>
            <person name="Sadzewicz L."/>
            <person name="Sengamalay N."/>
            <person name="Ott S."/>
            <person name="Godinez A."/>
            <person name="Nagaraj S."/>
            <person name="Vavikolanu K."/>
            <person name="Vyas G."/>
            <person name="Nadendla S."/>
            <person name="Aluvathingal J."/>
            <person name="Sichtig H."/>
        </authorList>
    </citation>
    <scope>NUCLEOTIDE SEQUENCE [LARGE SCALE GENOMIC DNA]</scope>
    <source>
        <strain evidence="12">FDAARGOS_200</strain>
    </source>
</reference>
<dbReference type="InterPro" id="IPR027417">
    <property type="entry name" value="P-loop_NTPase"/>
</dbReference>
<keyword evidence="9 10" id="KW-0227">DNA damage</keyword>
<keyword evidence="9 10" id="KW-0742">SOS response</keyword>
<evidence type="ECO:0000256" key="2">
    <source>
        <dbReference type="ARBA" id="ARBA00008016"/>
    </source>
</evidence>
<keyword evidence="6 9" id="KW-0547">Nucleotide-binding</keyword>